<evidence type="ECO:0000256" key="1">
    <source>
        <dbReference type="ARBA" id="ARBA00001946"/>
    </source>
</evidence>
<dbReference type="CDD" id="cd00685">
    <property type="entry name" value="Trans_IPPS_HT"/>
    <property type="match status" value="1"/>
</dbReference>
<dbReference type="EMBL" id="AP023366">
    <property type="protein sequence ID" value="BCJ87463.1"/>
    <property type="molecule type" value="Genomic_DNA"/>
</dbReference>
<evidence type="ECO:0000256" key="5">
    <source>
        <dbReference type="ARBA" id="ARBA00022842"/>
    </source>
</evidence>
<reference evidence="7 8" key="1">
    <citation type="submission" date="2020-08" db="EMBL/GenBank/DDBJ databases">
        <title>Complete Genome Sequence of Effusibacillus dendaii Strain skT53, Isolated from Farmland soil.</title>
        <authorList>
            <person name="Konishi T."/>
            <person name="Kawasaki H."/>
        </authorList>
    </citation>
    <scope>NUCLEOTIDE SEQUENCE [LARGE SCALE GENOMIC DNA]</scope>
    <source>
        <strain evidence="8">skT53</strain>
    </source>
</reference>
<comment type="similarity">
    <text evidence="2 6">Belongs to the FPP/GGPP synthase family.</text>
</comment>
<dbReference type="Pfam" id="PF00348">
    <property type="entry name" value="polyprenyl_synt"/>
    <property type="match status" value="1"/>
</dbReference>
<dbReference type="InterPro" id="IPR000092">
    <property type="entry name" value="Polyprenyl_synt"/>
</dbReference>
<protein>
    <submittedName>
        <fullName evidence="7">Polyprenyl synthetase</fullName>
    </submittedName>
</protein>
<keyword evidence="8" id="KW-1185">Reference proteome</keyword>
<dbReference type="AlphaFoldDB" id="A0A7I8DB99"/>
<dbReference type="SUPFAM" id="SSF48576">
    <property type="entry name" value="Terpenoid synthases"/>
    <property type="match status" value="1"/>
</dbReference>
<organism evidence="7 8">
    <name type="scientific">Effusibacillus dendaii</name>
    <dbReference type="NCBI Taxonomy" id="2743772"/>
    <lineage>
        <taxon>Bacteria</taxon>
        <taxon>Bacillati</taxon>
        <taxon>Bacillota</taxon>
        <taxon>Bacilli</taxon>
        <taxon>Bacillales</taxon>
        <taxon>Alicyclobacillaceae</taxon>
        <taxon>Effusibacillus</taxon>
    </lineage>
</organism>
<comment type="cofactor">
    <cofactor evidence="1">
        <name>Mg(2+)</name>
        <dbReference type="ChEBI" id="CHEBI:18420"/>
    </cofactor>
</comment>
<dbReference type="PANTHER" id="PTHR12001">
    <property type="entry name" value="GERANYLGERANYL PYROPHOSPHATE SYNTHASE"/>
    <property type="match status" value="1"/>
</dbReference>
<proteinExistence type="inferred from homology"/>
<dbReference type="SFLD" id="SFLDS00005">
    <property type="entry name" value="Isoprenoid_Synthase_Type_I"/>
    <property type="match status" value="1"/>
</dbReference>
<dbReference type="PROSITE" id="PS00444">
    <property type="entry name" value="POLYPRENYL_SYNTHASE_2"/>
    <property type="match status" value="1"/>
</dbReference>
<evidence type="ECO:0000256" key="6">
    <source>
        <dbReference type="RuleBase" id="RU004466"/>
    </source>
</evidence>
<dbReference type="InterPro" id="IPR033749">
    <property type="entry name" value="Polyprenyl_synt_CS"/>
</dbReference>
<keyword evidence="4" id="KW-0479">Metal-binding</keyword>
<evidence type="ECO:0000256" key="2">
    <source>
        <dbReference type="ARBA" id="ARBA00006706"/>
    </source>
</evidence>
<gene>
    <name evidence="7" type="ORF">skT53_24480</name>
</gene>
<dbReference type="GO" id="GO:0008299">
    <property type="term" value="P:isoprenoid biosynthetic process"/>
    <property type="evidence" value="ECO:0007669"/>
    <property type="project" value="InterPro"/>
</dbReference>
<dbReference type="PANTHER" id="PTHR12001:SF69">
    <property type="entry name" value="ALL TRANS-POLYPRENYL-DIPHOSPHATE SYNTHASE PDSS1"/>
    <property type="match status" value="1"/>
</dbReference>
<evidence type="ECO:0000256" key="4">
    <source>
        <dbReference type="ARBA" id="ARBA00022723"/>
    </source>
</evidence>
<dbReference type="RefSeq" id="WP_200757468.1">
    <property type="nucleotide sequence ID" value="NZ_AP023366.1"/>
</dbReference>
<evidence type="ECO:0000313" key="7">
    <source>
        <dbReference type="EMBL" id="BCJ87463.1"/>
    </source>
</evidence>
<dbReference type="InterPro" id="IPR008949">
    <property type="entry name" value="Isoprenoid_synthase_dom_sf"/>
</dbReference>
<dbReference type="GO" id="GO:0046872">
    <property type="term" value="F:metal ion binding"/>
    <property type="evidence" value="ECO:0007669"/>
    <property type="project" value="UniProtKB-KW"/>
</dbReference>
<dbReference type="KEGG" id="eff:skT53_24480"/>
<keyword evidence="5" id="KW-0460">Magnesium</keyword>
<accession>A0A7I8DB99</accession>
<evidence type="ECO:0000256" key="3">
    <source>
        <dbReference type="ARBA" id="ARBA00022679"/>
    </source>
</evidence>
<dbReference type="Proteomes" id="UP000593802">
    <property type="component" value="Chromosome"/>
</dbReference>
<sequence length="308" mass="34245">MIHPIVSEVHHELQRIVRTDSPSLQRIVDYFLQQRGMGIRPLLVFLCGEIVSAPKQNLLDLAAATELLHMASLVHDDIVDQTAIRRNQPSVHHRFGEGAAVLLGDYFFGKLLKVISSYPPVLAEFSETIESLVAGEFMQIDQQGNSLLSQADYLQRIYAKTARFISSCCKIGCLLVDVPPAAQSLAEYGYNLGMAYQIIDDLQDVIGDPNLIGKPVLQDLSRGIYTLPYLHSLHQTPSEPANRSTVLISPEAILYTKKTAASYISKSIDALTAFKPSETKTQLIHFALQQQQKLDNLQEESCYAPTLH</sequence>
<keyword evidence="3 6" id="KW-0808">Transferase</keyword>
<dbReference type="GO" id="GO:0004659">
    <property type="term" value="F:prenyltransferase activity"/>
    <property type="evidence" value="ECO:0007669"/>
    <property type="project" value="InterPro"/>
</dbReference>
<name>A0A7I8DB99_9BACL</name>
<dbReference type="Gene3D" id="1.10.600.10">
    <property type="entry name" value="Farnesyl Diphosphate Synthase"/>
    <property type="match status" value="1"/>
</dbReference>
<evidence type="ECO:0000313" key="8">
    <source>
        <dbReference type="Proteomes" id="UP000593802"/>
    </source>
</evidence>